<comment type="caution">
    <text evidence="2">The sequence shown here is derived from an EMBL/GenBank/DDBJ whole genome shotgun (WGS) entry which is preliminary data.</text>
</comment>
<name>A0ABU0NHM0_STRRH</name>
<feature type="compositionally biased region" description="Pro residues" evidence="1">
    <location>
        <begin position="209"/>
        <end position="219"/>
    </location>
</feature>
<feature type="compositionally biased region" description="Low complexity" evidence="1">
    <location>
        <begin position="149"/>
        <end position="158"/>
    </location>
</feature>
<keyword evidence="3" id="KW-1185">Reference proteome</keyword>
<feature type="region of interest" description="Disordered" evidence="1">
    <location>
        <begin position="315"/>
        <end position="343"/>
    </location>
</feature>
<gene>
    <name evidence="2" type="ORF">QF030_000743</name>
</gene>
<evidence type="ECO:0000313" key="2">
    <source>
        <dbReference type="EMBL" id="MDQ0578565.1"/>
    </source>
</evidence>
<proteinExistence type="predicted"/>
<organism evidence="2 3">
    <name type="scientific">Streptomyces rishiriensis</name>
    <dbReference type="NCBI Taxonomy" id="68264"/>
    <lineage>
        <taxon>Bacteria</taxon>
        <taxon>Bacillati</taxon>
        <taxon>Actinomycetota</taxon>
        <taxon>Actinomycetes</taxon>
        <taxon>Kitasatosporales</taxon>
        <taxon>Streptomycetaceae</taxon>
        <taxon>Streptomyces</taxon>
    </lineage>
</organism>
<sequence length="343" mass="35829">MSTVRKWRGRFAACGAGRPSSCRTVGTAEDLRASGAHGDRGHRDERAAAPGSDLVTSGHRATGGRHVLRVSVCFPGRPDAGGSGPEAAQGRRLAHPPGHPPTSGSGPPTCVLSIWNRLRGQSCSRSTKKTAIAARSRRYPGRPERPGKRWSWASAPAARRSRSMPVTVIWPASGGVPSVATKHDASSPTTCAPAPTAAPTPSSASPTYPAAPPPPPRPPSTVRRKDSDAMSTPPPPVADPDPSAFVCLGSQDGPCATCQRKTHKPAASATPYGYCAYATTCTRRQLTTSQAGHSSRWMGRPCPSSCGATALMMRSPRQREHCGPVGEPEQPPCSGRGPPPKTR</sequence>
<feature type="compositionally biased region" description="Low complexity" evidence="1">
    <location>
        <begin position="186"/>
        <end position="208"/>
    </location>
</feature>
<feature type="region of interest" description="Disordered" evidence="1">
    <location>
        <begin position="177"/>
        <end position="246"/>
    </location>
</feature>
<dbReference type="EMBL" id="JAUSWV010000002">
    <property type="protein sequence ID" value="MDQ0578565.1"/>
    <property type="molecule type" value="Genomic_DNA"/>
</dbReference>
<protein>
    <submittedName>
        <fullName evidence="2">Uncharacterized protein</fullName>
    </submittedName>
</protein>
<reference evidence="2 3" key="1">
    <citation type="submission" date="2023-07" db="EMBL/GenBank/DDBJ databases">
        <title>Comparative genomics of wheat-associated soil bacteria to identify genetic determinants of phenazine resistance.</title>
        <authorList>
            <person name="Mouncey N."/>
        </authorList>
    </citation>
    <scope>NUCLEOTIDE SEQUENCE [LARGE SCALE GENOMIC DNA]</scope>
    <source>
        <strain evidence="2 3">B2I6</strain>
    </source>
</reference>
<evidence type="ECO:0000313" key="3">
    <source>
        <dbReference type="Proteomes" id="UP001230654"/>
    </source>
</evidence>
<feature type="compositionally biased region" description="Basic and acidic residues" evidence="1">
    <location>
        <begin position="29"/>
        <end position="47"/>
    </location>
</feature>
<evidence type="ECO:0000256" key="1">
    <source>
        <dbReference type="SAM" id="MobiDB-lite"/>
    </source>
</evidence>
<dbReference type="Proteomes" id="UP001230654">
    <property type="component" value="Unassembled WGS sequence"/>
</dbReference>
<feature type="region of interest" description="Disordered" evidence="1">
    <location>
        <begin position="15"/>
        <end position="62"/>
    </location>
</feature>
<feature type="region of interest" description="Disordered" evidence="1">
    <location>
        <begin position="75"/>
        <end position="162"/>
    </location>
</feature>
<accession>A0ABU0NHM0</accession>